<keyword evidence="5" id="KW-0902">Two-component regulatory system</keyword>
<dbReference type="Pfam" id="PF00512">
    <property type="entry name" value="HisKA"/>
    <property type="match status" value="1"/>
</dbReference>
<evidence type="ECO:0000256" key="2">
    <source>
        <dbReference type="ARBA" id="ARBA00012438"/>
    </source>
</evidence>
<comment type="caution">
    <text evidence="9">The sequence shown here is derived from an EMBL/GenBank/DDBJ whole genome shotgun (WGS) entry which is preliminary data.</text>
</comment>
<dbReference type="GO" id="GO:0005524">
    <property type="term" value="F:ATP binding"/>
    <property type="evidence" value="ECO:0007669"/>
    <property type="project" value="UniProtKB-KW"/>
</dbReference>
<evidence type="ECO:0000256" key="1">
    <source>
        <dbReference type="ARBA" id="ARBA00000085"/>
    </source>
</evidence>
<keyword evidence="9" id="KW-0067">ATP-binding</keyword>
<dbReference type="InterPro" id="IPR000014">
    <property type="entry name" value="PAS"/>
</dbReference>
<dbReference type="Pfam" id="PF13426">
    <property type="entry name" value="PAS_9"/>
    <property type="match status" value="1"/>
</dbReference>
<keyword evidence="9" id="KW-0547">Nucleotide-binding</keyword>
<dbReference type="EC" id="2.7.13.3" evidence="2"/>
<dbReference type="PROSITE" id="PS50109">
    <property type="entry name" value="HIS_KIN"/>
    <property type="match status" value="1"/>
</dbReference>
<dbReference type="SUPFAM" id="SSF47384">
    <property type="entry name" value="Homodimeric domain of signal transducing histidine kinase"/>
    <property type="match status" value="1"/>
</dbReference>
<dbReference type="SMART" id="SM00091">
    <property type="entry name" value="PAS"/>
    <property type="match status" value="2"/>
</dbReference>
<name>A0ABP3XAG0_9FIRM</name>
<evidence type="ECO:0000259" key="6">
    <source>
        <dbReference type="PROSITE" id="PS50109"/>
    </source>
</evidence>
<keyword evidence="10" id="KW-1185">Reference proteome</keyword>
<dbReference type="PRINTS" id="PR00344">
    <property type="entry name" value="BCTRLSENSOR"/>
</dbReference>
<evidence type="ECO:0000313" key="9">
    <source>
        <dbReference type="EMBL" id="GAA0862663.1"/>
    </source>
</evidence>
<organism evidence="9 10">
    <name type="scientific">Paraclostridium tenue</name>
    <dbReference type="NCBI Taxonomy" id="1737"/>
    <lineage>
        <taxon>Bacteria</taxon>
        <taxon>Bacillati</taxon>
        <taxon>Bacillota</taxon>
        <taxon>Clostridia</taxon>
        <taxon>Peptostreptococcales</taxon>
        <taxon>Peptostreptococcaceae</taxon>
        <taxon>Paraclostridium</taxon>
    </lineage>
</organism>
<dbReference type="InterPro" id="IPR005467">
    <property type="entry name" value="His_kinase_dom"/>
</dbReference>
<dbReference type="NCBIfam" id="TIGR00229">
    <property type="entry name" value="sensory_box"/>
    <property type="match status" value="2"/>
</dbReference>
<evidence type="ECO:0000259" key="7">
    <source>
        <dbReference type="PROSITE" id="PS50112"/>
    </source>
</evidence>
<dbReference type="Pfam" id="PF08448">
    <property type="entry name" value="PAS_4"/>
    <property type="match status" value="1"/>
</dbReference>
<dbReference type="Gene3D" id="3.30.565.10">
    <property type="entry name" value="Histidine kinase-like ATPase, C-terminal domain"/>
    <property type="match status" value="1"/>
</dbReference>
<dbReference type="Gene3D" id="1.10.287.130">
    <property type="match status" value="1"/>
</dbReference>
<protein>
    <recommendedName>
        <fullName evidence="2">histidine kinase</fullName>
        <ecNumber evidence="2">2.7.13.3</ecNumber>
    </recommendedName>
</protein>
<dbReference type="SMART" id="SM00388">
    <property type="entry name" value="HisKA"/>
    <property type="match status" value="1"/>
</dbReference>
<dbReference type="SUPFAM" id="SSF55874">
    <property type="entry name" value="ATPase domain of HSP90 chaperone/DNA topoisomerase II/histidine kinase"/>
    <property type="match status" value="1"/>
</dbReference>
<evidence type="ECO:0000259" key="8">
    <source>
        <dbReference type="PROSITE" id="PS50113"/>
    </source>
</evidence>
<reference evidence="10" key="1">
    <citation type="journal article" date="2019" name="Int. J. Syst. Evol. Microbiol.">
        <title>The Global Catalogue of Microorganisms (GCM) 10K type strain sequencing project: providing services to taxonomists for standard genome sequencing and annotation.</title>
        <authorList>
            <consortium name="The Broad Institute Genomics Platform"/>
            <consortium name="The Broad Institute Genome Sequencing Center for Infectious Disease"/>
            <person name="Wu L."/>
            <person name="Ma J."/>
        </authorList>
    </citation>
    <scope>NUCLEOTIDE SEQUENCE [LARGE SCALE GENOMIC DNA]</scope>
    <source>
        <strain evidence="10">JCM 6486</strain>
    </source>
</reference>
<feature type="domain" description="PAS" evidence="7">
    <location>
        <begin position="237"/>
        <end position="308"/>
    </location>
</feature>
<dbReference type="PROSITE" id="PS50112">
    <property type="entry name" value="PAS"/>
    <property type="match status" value="2"/>
</dbReference>
<dbReference type="PANTHER" id="PTHR43547:SF2">
    <property type="entry name" value="HYBRID SIGNAL TRANSDUCTION HISTIDINE KINASE C"/>
    <property type="match status" value="1"/>
</dbReference>
<keyword evidence="4" id="KW-0808">Transferase</keyword>
<accession>A0ABP3XAG0</accession>
<feature type="domain" description="Histidine kinase" evidence="6">
    <location>
        <begin position="370"/>
        <end position="592"/>
    </location>
</feature>
<evidence type="ECO:0000256" key="4">
    <source>
        <dbReference type="ARBA" id="ARBA00022777"/>
    </source>
</evidence>
<keyword evidence="3" id="KW-0597">Phosphoprotein</keyword>
<dbReference type="InterPro" id="IPR036097">
    <property type="entry name" value="HisK_dim/P_sf"/>
</dbReference>
<dbReference type="InterPro" id="IPR035965">
    <property type="entry name" value="PAS-like_dom_sf"/>
</dbReference>
<dbReference type="InterPro" id="IPR036890">
    <property type="entry name" value="HATPase_C_sf"/>
</dbReference>
<feature type="domain" description="PAC" evidence="8">
    <location>
        <begin position="310"/>
        <end position="362"/>
    </location>
</feature>
<evidence type="ECO:0000256" key="5">
    <source>
        <dbReference type="ARBA" id="ARBA00023012"/>
    </source>
</evidence>
<dbReference type="SUPFAM" id="SSF55785">
    <property type="entry name" value="PYP-like sensor domain (PAS domain)"/>
    <property type="match status" value="2"/>
</dbReference>
<dbReference type="SMART" id="SM00387">
    <property type="entry name" value="HATPase_c"/>
    <property type="match status" value="1"/>
</dbReference>
<dbReference type="Proteomes" id="UP001400965">
    <property type="component" value="Unassembled WGS sequence"/>
</dbReference>
<dbReference type="CDD" id="cd00130">
    <property type="entry name" value="PAS"/>
    <property type="match status" value="2"/>
</dbReference>
<dbReference type="InterPro" id="IPR000700">
    <property type="entry name" value="PAS-assoc_C"/>
</dbReference>
<comment type="catalytic activity">
    <reaction evidence="1">
        <text>ATP + protein L-histidine = ADP + protein N-phospho-L-histidine.</text>
        <dbReference type="EC" id="2.7.13.3"/>
    </reaction>
</comment>
<dbReference type="Gene3D" id="3.30.450.20">
    <property type="entry name" value="PAS domain"/>
    <property type="match status" value="2"/>
</dbReference>
<dbReference type="PANTHER" id="PTHR43547">
    <property type="entry name" value="TWO-COMPONENT HISTIDINE KINASE"/>
    <property type="match status" value="1"/>
</dbReference>
<feature type="domain" description="PAS" evidence="7">
    <location>
        <begin position="115"/>
        <end position="180"/>
    </location>
</feature>
<dbReference type="CDD" id="cd00082">
    <property type="entry name" value="HisKA"/>
    <property type="match status" value="1"/>
</dbReference>
<proteinExistence type="predicted"/>
<dbReference type="Pfam" id="PF02518">
    <property type="entry name" value="HATPase_c"/>
    <property type="match status" value="1"/>
</dbReference>
<gene>
    <name evidence="9" type="ORF">GCM10008917_08850</name>
</gene>
<sequence length="623" mass="72544">MQVHKYKEILDSCPIPYIWGKYTGNIESKSADYIIKGGNDLLLRKLNIKNEYGIIDKDLTSVLGMSREELNLFSKEKDNKFTKYQYVCNLKDTYKIILNIDDKNNFYMWFQIYSINNNYNLAIQNNLKAIIWIKDINGRYIKVNKNFEEMTGICKDEIIGKKDSQININNFIYIEEYEKLVLNKNKSSIEKVIFEDNQWVSMFIHPMIDEDKNVIGTYGFKVYDYVNSKTALGIENRNKMLEVIVDNLPIPIFYKDIQGVYLYCNEAFGELLELNRQKVIGKKDYDLNIAEEKVDIYRQSDDKVIKYKVTTVDETYMERSKDDKFIEVTKVPLWDYKKEVVGIIGIVIDLTEKKATERELEKLRLDFFSNLTHEFRTPLNLIFSSVQLIDKSISKIKHGDINVLIRYLNIIEQNGMRLLKLVNNLIDSTRIDSGCLDYNPKNKDIVNFVESICDSVIEFSKFQHIELIFDTDEEEKIISFDSDKMERIMLNLLSNAIKYNKETGKIDVKIKCNDDYIDISVIDTGVGIPNDKIDYVFEKFKQVDNRLTKISEGSGIGLSIVKSLVELHKGIINVSSKVGVGTEFKVSIPNKTIIQDENLNYIINESIDMNKKIQIEFSDIYII</sequence>
<dbReference type="InterPro" id="IPR003594">
    <property type="entry name" value="HATPase_dom"/>
</dbReference>
<dbReference type="InterPro" id="IPR013656">
    <property type="entry name" value="PAS_4"/>
</dbReference>
<dbReference type="PROSITE" id="PS50113">
    <property type="entry name" value="PAC"/>
    <property type="match status" value="1"/>
</dbReference>
<dbReference type="InterPro" id="IPR004358">
    <property type="entry name" value="Sig_transdc_His_kin-like_C"/>
</dbReference>
<evidence type="ECO:0000313" key="10">
    <source>
        <dbReference type="Proteomes" id="UP001400965"/>
    </source>
</evidence>
<dbReference type="EMBL" id="BAAACP010000004">
    <property type="protein sequence ID" value="GAA0862663.1"/>
    <property type="molecule type" value="Genomic_DNA"/>
</dbReference>
<evidence type="ECO:0000256" key="3">
    <source>
        <dbReference type="ARBA" id="ARBA00022553"/>
    </source>
</evidence>
<keyword evidence="4" id="KW-0418">Kinase</keyword>
<dbReference type="InterPro" id="IPR003661">
    <property type="entry name" value="HisK_dim/P_dom"/>
</dbReference>
<dbReference type="RefSeq" id="WP_346043007.1">
    <property type="nucleotide sequence ID" value="NZ_BAAACP010000004.1"/>
</dbReference>